<feature type="transmembrane region" description="Helical" evidence="8">
    <location>
        <begin position="283"/>
        <end position="301"/>
    </location>
</feature>
<protein>
    <submittedName>
        <fullName evidence="9">MBOAT family protein</fullName>
    </submittedName>
</protein>
<evidence type="ECO:0000256" key="1">
    <source>
        <dbReference type="ARBA" id="ARBA00004651"/>
    </source>
</evidence>
<reference evidence="9" key="1">
    <citation type="journal article" date="2022" name="Cell Host Microbe">
        <title>Colonization of the live biotherapeutic product VE303 and modulation of the microbiota and metabolites in healthy volunteers.</title>
        <authorList>
            <person name="Dsouza M."/>
            <person name="Menon R."/>
            <person name="Crossette E."/>
            <person name="Bhattarai S.K."/>
            <person name="Schneider J."/>
            <person name="Kim Y.G."/>
            <person name="Reddy S."/>
            <person name="Caballero S."/>
            <person name="Felix C."/>
            <person name="Cornacchione L."/>
            <person name="Hendrickson J."/>
            <person name="Watson A.R."/>
            <person name="Minot S.S."/>
            <person name="Greenfield N."/>
            <person name="Schopf L."/>
            <person name="Szabady R."/>
            <person name="Patarroyo J."/>
            <person name="Smith W."/>
            <person name="Harrison P."/>
            <person name="Kuijper E.J."/>
            <person name="Kelly C.P."/>
            <person name="Olle B."/>
            <person name="Bobilev D."/>
            <person name="Silber J.L."/>
            <person name="Bucci V."/>
            <person name="Roberts B."/>
            <person name="Faith J."/>
            <person name="Norman J.M."/>
        </authorList>
    </citation>
    <scope>NUCLEOTIDE SEQUENCE</scope>
    <source>
        <strain evidence="9">VE303-04</strain>
    </source>
</reference>
<feature type="transmembrane region" description="Helical" evidence="8">
    <location>
        <begin position="416"/>
        <end position="435"/>
    </location>
</feature>
<dbReference type="InterPro" id="IPR028362">
    <property type="entry name" value="AlgI"/>
</dbReference>
<feature type="transmembrane region" description="Helical" evidence="8">
    <location>
        <begin position="12"/>
        <end position="36"/>
    </location>
</feature>
<feature type="transmembrane region" description="Helical" evidence="8">
    <location>
        <begin position="56"/>
        <end position="75"/>
    </location>
</feature>
<dbReference type="RefSeq" id="WP_172754396.1">
    <property type="nucleotide sequence ID" value="NZ_BAABZD010000002.1"/>
</dbReference>
<dbReference type="GO" id="GO:0005886">
    <property type="term" value="C:plasma membrane"/>
    <property type="evidence" value="ECO:0007669"/>
    <property type="project" value="UniProtKB-SubCell"/>
</dbReference>
<proteinExistence type="inferred from homology"/>
<evidence type="ECO:0000256" key="4">
    <source>
        <dbReference type="ARBA" id="ARBA00022692"/>
    </source>
</evidence>
<dbReference type="GO" id="GO:0042121">
    <property type="term" value="P:alginic acid biosynthetic process"/>
    <property type="evidence" value="ECO:0007669"/>
    <property type="project" value="InterPro"/>
</dbReference>
<feature type="transmembrane region" description="Helical" evidence="8">
    <location>
        <begin position="158"/>
        <end position="178"/>
    </location>
</feature>
<evidence type="ECO:0000256" key="3">
    <source>
        <dbReference type="ARBA" id="ARBA00022475"/>
    </source>
</evidence>
<comment type="caution">
    <text evidence="9">The sequence shown here is derived from an EMBL/GenBank/DDBJ whole genome shotgun (WGS) entry which is preliminary data.</text>
</comment>
<dbReference type="PIRSF" id="PIRSF500217">
    <property type="entry name" value="AlgI"/>
    <property type="match status" value="1"/>
</dbReference>
<keyword evidence="6 7" id="KW-0472">Membrane</keyword>
<organism evidence="9 10">
    <name type="scientific">Clostridium symbiosum</name>
    <name type="common">Bacteroides symbiosus</name>
    <dbReference type="NCBI Taxonomy" id="1512"/>
    <lineage>
        <taxon>Bacteria</taxon>
        <taxon>Bacillati</taxon>
        <taxon>Bacillota</taxon>
        <taxon>Clostridia</taxon>
        <taxon>Lachnospirales</taxon>
        <taxon>Lachnospiraceae</taxon>
        <taxon>Otoolea</taxon>
    </lineage>
</organism>
<keyword evidence="4 8" id="KW-0812">Transmembrane</keyword>
<feature type="transmembrane region" description="Helical" evidence="8">
    <location>
        <begin position="321"/>
        <end position="342"/>
    </location>
</feature>
<dbReference type="InterPro" id="IPR024194">
    <property type="entry name" value="Ac/AlaTfrase_AlgI/DltB"/>
</dbReference>
<evidence type="ECO:0000256" key="7">
    <source>
        <dbReference type="PIRNR" id="PIRNR016636"/>
    </source>
</evidence>
<dbReference type="Pfam" id="PF03062">
    <property type="entry name" value="MBOAT"/>
    <property type="match status" value="1"/>
</dbReference>
<keyword evidence="5 8" id="KW-1133">Transmembrane helix</keyword>
<evidence type="ECO:0000256" key="6">
    <source>
        <dbReference type="ARBA" id="ARBA00023136"/>
    </source>
</evidence>
<evidence type="ECO:0000313" key="9">
    <source>
        <dbReference type="EMBL" id="MCK0087259.1"/>
    </source>
</evidence>
<keyword evidence="7" id="KW-0808">Transferase</keyword>
<dbReference type="InterPro" id="IPR004299">
    <property type="entry name" value="MBOAT_fam"/>
</dbReference>
<feature type="transmembrane region" description="Helical" evidence="8">
    <location>
        <begin position="260"/>
        <end position="277"/>
    </location>
</feature>
<dbReference type="AlphaFoldDB" id="A0AAW5F5Z3"/>
<evidence type="ECO:0000256" key="8">
    <source>
        <dbReference type="SAM" id="Phobius"/>
    </source>
</evidence>
<dbReference type="GO" id="GO:0016746">
    <property type="term" value="F:acyltransferase activity"/>
    <property type="evidence" value="ECO:0007669"/>
    <property type="project" value="UniProtKB-KW"/>
</dbReference>
<gene>
    <name evidence="9" type="ORF">K5I21_15520</name>
</gene>
<sequence length="448" mass="51163">MEWVEKQHRKKRILASILALNLGILFLFKYLDFFIYTGRIAGTAFGIPIDLKEISLIAPLGISFYTLQTVGYLLDVSRGTCRAEKKFLNYALFAGFFPQLVQGPINRYAELSKTLYSEKEFHYEQVTFGLQRILWGLFKKLVISERMAVIVNTIYGDYVTYSGLYIAVGTVCFAFQLYTDFSGAMDIALGLSEALGIRMAENFETPFFARSISEYWRRWHITLGTWMKDYIFYPVLKSDLFVAIGDAARKKLGKKRGKKVPTYLGMAVLWFTVGMWHGGAWKYIIGSGLLHCFYIISGQMLEPAFKKLTHVFKVNTECYSFRLFQSLRTFFLVCIGFVFFRAPSAGTAVKMLRASMQINIWIFTDGSLLNLGLDAPDFTIGILALGILFLVSLLQQKFHAEGNTVRGILAQQNLPFRWIAYYGLIFSIIIFGFYGPGYDASEFIYQNF</sequence>
<dbReference type="PANTHER" id="PTHR13285:SF18">
    <property type="entry name" value="PROTEIN-CYSTEINE N-PALMITOYLTRANSFERASE RASP"/>
    <property type="match status" value="1"/>
</dbReference>
<dbReference type="PANTHER" id="PTHR13285">
    <property type="entry name" value="ACYLTRANSFERASE"/>
    <property type="match status" value="1"/>
</dbReference>
<dbReference type="InterPro" id="IPR051085">
    <property type="entry name" value="MB_O-acyltransferase"/>
</dbReference>
<evidence type="ECO:0000256" key="2">
    <source>
        <dbReference type="ARBA" id="ARBA00010323"/>
    </source>
</evidence>
<feature type="transmembrane region" description="Helical" evidence="8">
    <location>
        <begin position="378"/>
        <end position="395"/>
    </location>
</feature>
<feature type="transmembrane region" description="Helical" evidence="8">
    <location>
        <begin position="87"/>
        <end position="105"/>
    </location>
</feature>
<evidence type="ECO:0000256" key="5">
    <source>
        <dbReference type="ARBA" id="ARBA00022989"/>
    </source>
</evidence>
<accession>A0AAW5F5Z3</accession>
<evidence type="ECO:0000313" key="10">
    <source>
        <dbReference type="Proteomes" id="UP001203136"/>
    </source>
</evidence>
<keyword evidence="3 7" id="KW-1003">Cell membrane</keyword>
<dbReference type="PIRSF" id="PIRSF016636">
    <property type="entry name" value="AlgI_DltB"/>
    <property type="match status" value="1"/>
</dbReference>
<dbReference type="Proteomes" id="UP001203136">
    <property type="component" value="Unassembled WGS sequence"/>
</dbReference>
<comment type="similarity">
    <text evidence="2 7">Belongs to the membrane-bound acyltransferase family.</text>
</comment>
<name>A0AAW5F5Z3_CLOSY</name>
<dbReference type="EMBL" id="JAINVB010000001">
    <property type="protein sequence ID" value="MCK0087259.1"/>
    <property type="molecule type" value="Genomic_DNA"/>
</dbReference>
<comment type="subcellular location">
    <subcellularLocation>
        <location evidence="1">Cell membrane</location>
        <topology evidence="1">Multi-pass membrane protein</topology>
    </subcellularLocation>
</comment>
<keyword evidence="7" id="KW-0012">Acyltransferase</keyword>